<dbReference type="AlphaFoldDB" id="A0A9W7WJ57"/>
<protein>
    <submittedName>
        <fullName evidence="2">CD59 glycoprotein-like</fullName>
    </submittedName>
</protein>
<comment type="caution">
    <text evidence="2">The sequence shown here is derived from an EMBL/GenBank/DDBJ whole genome shotgun (WGS) entry which is preliminary data.</text>
</comment>
<gene>
    <name evidence="2" type="ORF">IRJ41_011776</name>
</gene>
<dbReference type="SUPFAM" id="SSF57302">
    <property type="entry name" value="Snake toxin-like"/>
    <property type="match status" value="1"/>
</dbReference>
<dbReference type="OrthoDB" id="8846122at2759"/>
<accession>A0A9W7WJ57</accession>
<sequence length="97" mass="10457">MMKVLLLALVLALVLTDGSALKCYKCLGWKCEVTEQTCDPDKDACVSFTSDTIPFPPLLGCITMSQCENLPWSNPDINGCCTADLCNAPVEPDTKSP</sequence>
<keyword evidence="3" id="KW-1185">Reference proteome</keyword>
<evidence type="ECO:0000256" key="1">
    <source>
        <dbReference type="SAM" id="SignalP"/>
    </source>
</evidence>
<dbReference type="EMBL" id="JAFHDT010000011">
    <property type="protein sequence ID" value="KAI7803792.1"/>
    <property type="molecule type" value="Genomic_DNA"/>
</dbReference>
<dbReference type="Proteomes" id="UP001059041">
    <property type="component" value="Linkage Group LG11"/>
</dbReference>
<feature type="signal peptide" evidence="1">
    <location>
        <begin position="1"/>
        <end position="20"/>
    </location>
</feature>
<organism evidence="2 3">
    <name type="scientific">Triplophysa rosa</name>
    <name type="common">Cave loach</name>
    <dbReference type="NCBI Taxonomy" id="992332"/>
    <lineage>
        <taxon>Eukaryota</taxon>
        <taxon>Metazoa</taxon>
        <taxon>Chordata</taxon>
        <taxon>Craniata</taxon>
        <taxon>Vertebrata</taxon>
        <taxon>Euteleostomi</taxon>
        <taxon>Actinopterygii</taxon>
        <taxon>Neopterygii</taxon>
        <taxon>Teleostei</taxon>
        <taxon>Ostariophysi</taxon>
        <taxon>Cypriniformes</taxon>
        <taxon>Nemacheilidae</taxon>
        <taxon>Triplophysa</taxon>
    </lineage>
</organism>
<evidence type="ECO:0000313" key="3">
    <source>
        <dbReference type="Proteomes" id="UP001059041"/>
    </source>
</evidence>
<dbReference type="InterPro" id="IPR045860">
    <property type="entry name" value="Snake_toxin-like_sf"/>
</dbReference>
<feature type="chain" id="PRO_5040815203" evidence="1">
    <location>
        <begin position="21"/>
        <end position="97"/>
    </location>
</feature>
<keyword evidence="1" id="KW-0732">Signal</keyword>
<evidence type="ECO:0000313" key="2">
    <source>
        <dbReference type="EMBL" id="KAI7803792.1"/>
    </source>
</evidence>
<reference evidence="2" key="1">
    <citation type="submission" date="2021-02" db="EMBL/GenBank/DDBJ databases">
        <title>Comparative genomics reveals that relaxation of natural selection precedes convergent phenotypic evolution of cavefish.</title>
        <authorList>
            <person name="Peng Z."/>
        </authorList>
    </citation>
    <scope>NUCLEOTIDE SEQUENCE</scope>
    <source>
        <tissue evidence="2">Muscle</tissue>
    </source>
</reference>
<name>A0A9W7WJ57_TRIRA</name>
<proteinExistence type="predicted"/>
<dbReference type="Gene3D" id="2.10.60.10">
    <property type="entry name" value="CD59"/>
    <property type="match status" value="1"/>
</dbReference>